<comment type="caution">
    <text evidence="1">The sequence shown here is derived from an EMBL/GenBank/DDBJ whole genome shotgun (WGS) entry which is preliminary data.</text>
</comment>
<evidence type="ECO:0000313" key="2">
    <source>
        <dbReference type="Proteomes" id="UP001158067"/>
    </source>
</evidence>
<name>A0ABY1PSW8_9BACT</name>
<keyword evidence="2" id="KW-1185">Reference proteome</keyword>
<proteinExistence type="predicted"/>
<organism evidence="1 2">
    <name type="scientific">Neorhodopirellula lusitana</name>
    <dbReference type="NCBI Taxonomy" id="445327"/>
    <lineage>
        <taxon>Bacteria</taxon>
        <taxon>Pseudomonadati</taxon>
        <taxon>Planctomycetota</taxon>
        <taxon>Planctomycetia</taxon>
        <taxon>Pirellulales</taxon>
        <taxon>Pirellulaceae</taxon>
        <taxon>Neorhodopirellula</taxon>
    </lineage>
</organism>
<protein>
    <submittedName>
        <fullName evidence="1">Uncharacterized protein</fullName>
    </submittedName>
</protein>
<evidence type="ECO:0000313" key="1">
    <source>
        <dbReference type="EMBL" id="SMP39516.1"/>
    </source>
</evidence>
<dbReference type="Proteomes" id="UP001158067">
    <property type="component" value="Unassembled WGS sequence"/>
</dbReference>
<sequence>MQKQGDLTVGCLFFAGGSSFMRLIIEVVMMGGMVSAVERSLFSIRLRSRLPAVSFEFAQRFRIAVFAFVSIP</sequence>
<accession>A0ABY1PSW8</accession>
<reference evidence="1 2" key="1">
    <citation type="submission" date="2017-05" db="EMBL/GenBank/DDBJ databases">
        <authorList>
            <person name="Varghese N."/>
            <person name="Submissions S."/>
        </authorList>
    </citation>
    <scope>NUCLEOTIDE SEQUENCE [LARGE SCALE GENOMIC DNA]</scope>
    <source>
        <strain evidence="1 2">DSM 25457</strain>
    </source>
</reference>
<gene>
    <name evidence="1" type="ORF">SAMN06265222_101319</name>
</gene>
<dbReference type="EMBL" id="FXUG01000001">
    <property type="protein sequence ID" value="SMP39516.1"/>
    <property type="molecule type" value="Genomic_DNA"/>
</dbReference>